<evidence type="ECO:0000256" key="1">
    <source>
        <dbReference type="SAM" id="MobiDB-lite"/>
    </source>
</evidence>
<evidence type="ECO:0000313" key="2">
    <source>
        <dbReference type="EMBL" id="CAB3970771.1"/>
    </source>
</evidence>
<evidence type="ECO:0000313" key="3">
    <source>
        <dbReference type="Proteomes" id="UP000494301"/>
    </source>
</evidence>
<dbReference type="EMBL" id="CABWIL020000025">
    <property type="protein sequence ID" value="CAB3970771.1"/>
    <property type="molecule type" value="Genomic_DNA"/>
</dbReference>
<organism evidence="2 3">
    <name type="scientific">Burkholderia aenigmatica</name>
    <dbReference type="NCBI Taxonomy" id="2015348"/>
    <lineage>
        <taxon>Bacteria</taxon>
        <taxon>Pseudomonadati</taxon>
        <taxon>Pseudomonadota</taxon>
        <taxon>Betaproteobacteria</taxon>
        <taxon>Burkholderiales</taxon>
        <taxon>Burkholderiaceae</taxon>
        <taxon>Burkholderia</taxon>
        <taxon>Burkholderia cepacia complex</taxon>
    </lineage>
</organism>
<reference evidence="2 3" key="1">
    <citation type="submission" date="2020-04" db="EMBL/GenBank/DDBJ databases">
        <authorList>
            <person name="Depoorter E."/>
        </authorList>
    </citation>
    <scope>NUCLEOTIDE SEQUENCE [LARGE SCALE GENOMIC DNA]</scope>
    <source>
        <strain evidence="2 3">BCC0217</strain>
    </source>
</reference>
<accession>A0A6J5JI14</accession>
<dbReference type="Proteomes" id="UP000494301">
    <property type="component" value="Unassembled WGS sequence"/>
</dbReference>
<sequence>MKKNNDHTALEMHEEEFDLFKISKPKQEPETHPS</sequence>
<dbReference type="AlphaFoldDB" id="A0A6J5JI14"/>
<gene>
    <name evidence="2" type="ORF">BLA3211_06111</name>
</gene>
<protein>
    <submittedName>
        <fullName evidence="2">Uncharacterized protein</fullName>
    </submittedName>
</protein>
<name>A0A6J5JI14_9BURK</name>
<proteinExistence type="predicted"/>
<feature type="region of interest" description="Disordered" evidence="1">
    <location>
        <begin position="1"/>
        <end position="34"/>
    </location>
</feature>